<dbReference type="EMBL" id="GG662649">
    <property type="protein sequence ID" value="EAR98706.1"/>
    <property type="molecule type" value="Genomic_DNA"/>
</dbReference>
<evidence type="ECO:0000313" key="13">
    <source>
        <dbReference type="Proteomes" id="UP000009168"/>
    </source>
</evidence>
<keyword evidence="7" id="KW-0804">Transcription</keyword>
<dbReference type="SMART" id="SM00249">
    <property type="entry name" value="PHD"/>
    <property type="match status" value="2"/>
</dbReference>
<dbReference type="Gene3D" id="3.30.40.10">
    <property type="entry name" value="Zinc/RING finger domain, C3HC4 (zinc finger)"/>
    <property type="match status" value="2"/>
</dbReference>
<dbReference type="AlphaFoldDB" id="Q23Q78"/>
<comment type="subcellular location">
    <subcellularLocation>
        <location evidence="1">Nucleus</location>
    </subcellularLocation>
</comment>
<keyword evidence="3" id="KW-0677">Repeat</keyword>
<keyword evidence="8" id="KW-0539">Nucleus</keyword>
<keyword evidence="2" id="KW-0479">Metal-binding</keyword>
<evidence type="ECO:0000256" key="9">
    <source>
        <dbReference type="PROSITE-ProRule" id="PRU00146"/>
    </source>
</evidence>
<evidence type="ECO:0000256" key="4">
    <source>
        <dbReference type="ARBA" id="ARBA00022771"/>
    </source>
</evidence>
<evidence type="ECO:0000259" key="11">
    <source>
        <dbReference type="PROSITE" id="PS51805"/>
    </source>
</evidence>
<evidence type="ECO:0000256" key="1">
    <source>
        <dbReference type="ARBA" id="ARBA00004123"/>
    </source>
</evidence>
<dbReference type="InterPro" id="IPR019787">
    <property type="entry name" value="Znf_PHD-finger"/>
</dbReference>
<dbReference type="InParanoid" id="Q23Q78"/>
<dbReference type="PANTHER" id="PTHR45888">
    <property type="entry name" value="HL01030P-RELATED"/>
    <property type="match status" value="1"/>
</dbReference>
<dbReference type="OrthoDB" id="283066at2759"/>
<dbReference type="SUPFAM" id="SSF57903">
    <property type="entry name" value="FYVE/PHD zinc finger"/>
    <property type="match status" value="1"/>
</dbReference>
<keyword evidence="4 9" id="KW-0863">Zinc-finger</keyword>
<evidence type="ECO:0000256" key="6">
    <source>
        <dbReference type="ARBA" id="ARBA00023015"/>
    </source>
</evidence>
<dbReference type="InterPro" id="IPR013083">
    <property type="entry name" value="Znf_RING/FYVE/PHD"/>
</dbReference>
<dbReference type="Proteomes" id="UP000009168">
    <property type="component" value="Unassembled WGS sequence"/>
</dbReference>
<dbReference type="HOGENOM" id="CLU_585953_0_0_1"/>
<evidence type="ECO:0000256" key="7">
    <source>
        <dbReference type="ARBA" id="ARBA00023163"/>
    </source>
</evidence>
<dbReference type="eggNOG" id="KOG4362">
    <property type="taxonomic scope" value="Eukaryota"/>
</dbReference>
<dbReference type="PROSITE" id="PS01359">
    <property type="entry name" value="ZF_PHD_1"/>
    <property type="match status" value="1"/>
</dbReference>
<dbReference type="PANTHER" id="PTHR45888:SF4">
    <property type="entry name" value="PHD FINGER PROTEIN 10"/>
    <property type="match status" value="1"/>
</dbReference>
<dbReference type="RefSeq" id="XP_001018951.1">
    <property type="nucleotide sequence ID" value="XM_001018951.1"/>
</dbReference>
<dbReference type="KEGG" id="tet:TTHERM_00582100"/>
<reference evidence="13" key="1">
    <citation type="journal article" date="2006" name="PLoS Biol.">
        <title>Macronuclear genome sequence of the ciliate Tetrahymena thermophila, a model eukaryote.</title>
        <authorList>
            <person name="Eisen J.A."/>
            <person name="Coyne R.S."/>
            <person name="Wu M."/>
            <person name="Wu D."/>
            <person name="Thiagarajan M."/>
            <person name="Wortman J.R."/>
            <person name="Badger J.H."/>
            <person name="Ren Q."/>
            <person name="Amedeo P."/>
            <person name="Jones K.M."/>
            <person name="Tallon L.J."/>
            <person name="Delcher A.L."/>
            <person name="Salzberg S.L."/>
            <person name="Silva J.C."/>
            <person name="Haas B.J."/>
            <person name="Majoros W.H."/>
            <person name="Farzad M."/>
            <person name="Carlton J.M."/>
            <person name="Smith R.K. Jr."/>
            <person name="Garg J."/>
            <person name="Pearlman R.E."/>
            <person name="Karrer K.M."/>
            <person name="Sun L."/>
            <person name="Manning G."/>
            <person name="Elde N.C."/>
            <person name="Turkewitz A.P."/>
            <person name="Asai D.J."/>
            <person name="Wilkes D.E."/>
            <person name="Wang Y."/>
            <person name="Cai H."/>
            <person name="Collins K."/>
            <person name="Stewart B.A."/>
            <person name="Lee S.R."/>
            <person name="Wilamowska K."/>
            <person name="Weinberg Z."/>
            <person name="Ruzzo W.L."/>
            <person name="Wloga D."/>
            <person name="Gaertig J."/>
            <person name="Frankel J."/>
            <person name="Tsao C.-C."/>
            <person name="Gorovsky M.A."/>
            <person name="Keeling P.J."/>
            <person name="Waller R.F."/>
            <person name="Patron N.J."/>
            <person name="Cherry J.M."/>
            <person name="Stover N.A."/>
            <person name="Krieger C.J."/>
            <person name="del Toro C."/>
            <person name="Ryder H.F."/>
            <person name="Williamson S.C."/>
            <person name="Barbeau R.A."/>
            <person name="Hamilton E.P."/>
            <person name="Orias E."/>
        </authorList>
    </citation>
    <scope>NUCLEOTIDE SEQUENCE [LARGE SCALE GENOMIC DNA]</scope>
    <source>
        <strain evidence="13">SB210</strain>
    </source>
</reference>
<dbReference type="InterPro" id="IPR011011">
    <property type="entry name" value="Znf_FYVE_PHD"/>
</dbReference>
<sequence>MEIPDQDFQKFLIVNVQCLFKDKIEKQLMIDVAYLTYDKFIRKILRNVHIPVINQPNSIMKIEHMGIPITINNDYDLQFIIRSILLNNESINVTLTFTQNTYQIKQKIVFNEEGEKMNEEFGLNEPSDPRYVKPKKNVKQISIEKVNRSYSAVQTSKIEEDDDEDEVFCAFCKESVNNLEYIKKLGWFYGPYKHKKNTYYVHLMCAIWSPAVYLDEKTNKMINIKKEIIRSNKCLCKYCGSFGGGLGCKVNDCKQTFHFKCALSDDIDVRLDHIKFELYCPNHGHILDQKIQDELEKVHCEECQVDENEELILLCDNCDKAFHTYCLQNKLSSVPEGDWFCPECLEKNPRLNIHHPPPPQLPISIQTQEVQNEIQQVNSQLKKGLSQNSQKINSHINEVLKEDSLEDQFLVNDLQNFKSQKNQQLILNKTDIQINENISENLWDLPQSPIEKKSLSTKQNNLFDIQN</sequence>
<keyword evidence="6" id="KW-0805">Transcription regulation</keyword>
<accession>Q23Q78</accession>
<evidence type="ECO:0000256" key="2">
    <source>
        <dbReference type="ARBA" id="ARBA00022723"/>
    </source>
</evidence>
<name>Q23Q78_TETTS</name>
<evidence type="ECO:0000256" key="8">
    <source>
        <dbReference type="ARBA" id="ARBA00023242"/>
    </source>
</evidence>
<dbReference type="Pfam" id="PF00628">
    <property type="entry name" value="PHD"/>
    <property type="match status" value="1"/>
</dbReference>
<dbReference type="eggNOG" id="KOG1245">
    <property type="taxonomic scope" value="Eukaryota"/>
</dbReference>
<organism evidence="12 13">
    <name type="scientific">Tetrahymena thermophila (strain SB210)</name>
    <dbReference type="NCBI Taxonomy" id="312017"/>
    <lineage>
        <taxon>Eukaryota</taxon>
        <taxon>Sar</taxon>
        <taxon>Alveolata</taxon>
        <taxon>Ciliophora</taxon>
        <taxon>Intramacronucleata</taxon>
        <taxon>Oligohymenophorea</taxon>
        <taxon>Hymenostomatida</taxon>
        <taxon>Tetrahymenina</taxon>
        <taxon>Tetrahymenidae</taxon>
        <taxon>Tetrahymena</taxon>
    </lineage>
</organism>
<dbReference type="GeneID" id="7845446"/>
<evidence type="ECO:0000259" key="10">
    <source>
        <dbReference type="PROSITE" id="PS50016"/>
    </source>
</evidence>
<dbReference type="PROSITE" id="PS50016">
    <property type="entry name" value="ZF_PHD_2"/>
    <property type="match status" value="1"/>
</dbReference>
<gene>
    <name evidence="12" type="ORF">TTHERM_00582100</name>
</gene>
<protein>
    <submittedName>
        <fullName evidence="12">PHD-finger protein</fullName>
    </submittedName>
</protein>
<dbReference type="InterPro" id="IPR034732">
    <property type="entry name" value="EPHD"/>
</dbReference>
<dbReference type="CDD" id="cd15545">
    <property type="entry name" value="PHD_BAZ2A_like"/>
    <property type="match status" value="1"/>
</dbReference>
<dbReference type="Pfam" id="PF13771">
    <property type="entry name" value="zf-HC5HC2H"/>
    <property type="match status" value="1"/>
</dbReference>
<dbReference type="InterPro" id="IPR019786">
    <property type="entry name" value="Zinc_finger_PHD-type_CS"/>
</dbReference>
<feature type="domain" description="PHD-type" evidence="11">
    <location>
        <begin position="166"/>
        <end position="284"/>
    </location>
</feature>
<dbReference type="GO" id="GO:0005634">
    <property type="term" value="C:nucleus"/>
    <property type="evidence" value="ECO:0007669"/>
    <property type="project" value="UniProtKB-SubCell"/>
</dbReference>
<dbReference type="PROSITE" id="PS51805">
    <property type="entry name" value="EPHD"/>
    <property type="match status" value="1"/>
</dbReference>
<dbReference type="STRING" id="312017.Q23Q78"/>
<dbReference type="CDD" id="cd15571">
    <property type="entry name" value="ePHD"/>
    <property type="match status" value="1"/>
</dbReference>
<keyword evidence="5" id="KW-0862">Zinc</keyword>
<proteinExistence type="predicted"/>
<keyword evidence="13" id="KW-1185">Reference proteome</keyword>
<dbReference type="InterPro" id="IPR001965">
    <property type="entry name" value="Znf_PHD"/>
</dbReference>
<dbReference type="GO" id="GO:0008270">
    <property type="term" value="F:zinc ion binding"/>
    <property type="evidence" value="ECO:0007669"/>
    <property type="project" value="UniProtKB-KW"/>
</dbReference>
<evidence type="ECO:0000256" key="3">
    <source>
        <dbReference type="ARBA" id="ARBA00022737"/>
    </source>
</evidence>
<feature type="domain" description="PHD-type" evidence="10">
    <location>
        <begin position="297"/>
        <end position="347"/>
    </location>
</feature>
<evidence type="ECO:0000313" key="12">
    <source>
        <dbReference type="EMBL" id="EAR98706.1"/>
    </source>
</evidence>
<evidence type="ECO:0000256" key="5">
    <source>
        <dbReference type="ARBA" id="ARBA00022833"/>
    </source>
</evidence>